<name>F9P8Z2_STRCV</name>
<organism evidence="1 2">
    <name type="scientific">Streptococcus constellatus subsp. pharyngis SK1060 = CCUG 46377</name>
    <dbReference type="NCBI Taxonomy" id="1035184"/>
    <lineage>
        <taxon>Bacteria</taxon>
        <taxon>Bacillati</taxon>
        <taxon>Bacillota</taxon>
        <taxon>Bacilli</taxon>
        <taxon>Lactobacillales</taxon>
        <taxon>Streptococcaceae</taxon>
        <taxon>Streptococcus</taxon>
        <taxon>Streptococcus anginosus group</taxon>
    </lineage>
</organism>
<dbReference type="Proteomes" id="UP000003287">
    <property type="component" value="Unassembled WGS sequence"/>
</dbReference>
<dbReference type="EMBL" id="AFUP01000006">
    <property type="protein sequence ID" value="EGV07950.1"/>
    <property type="molecule type" value="Genomic_DNA"/>
</dbReference>
<dbReference type="AlphaFoldDB" id="F9P8Z2"/>
<evidence type="ECO:0000313" key="1">
    <source>
        <dbReference type="EMBL" id="EGV07950.1"/>
    </source>
</evidence>
<proteinExistence type="predicted"/>
<sequence length="45" mass="4896">MTNKKIKLTADTIPNALAIASAKLGKMLNTNRIKEKNTQNIASLI</sequence>
<gene>
    <name evidence="1" type="ORF">HMPREF1042_1301</name>
</gene>
<protein>
    <submittedName>
        <fullName evidence="1">Conserved domain protein</fullName>
    </submittedName>
</protein>
<reference evidence="1 2" key="1">
    <citation type="submission" date="2011-06" db="EMBL/GenBank/DDBJ databases">
        <authorList>
            <person name="Harkins D.M."/>
            <person name="Madupu R."/>
            <person name="Durkin A.S."/>
            <person name="Torralba M."/>
            <person name="Methe B."/>
            <person name="Sutton G.G."/>
            <person name="Nelson K.E."/>
        </authorList>
    </citation>
    <scope>NUCLEOTIDE SEQUENCE [LARGE SCALE GENOMIC DNA]</scope>
    <source>
        <strain evidence="1 2">SK1060</strain>
    </source>
</reference>
<evidence type="ECO:0000313" key="2">
    <source>
        <dbReference type="Proteomes" id="UP000003287"/>
    </source>
</evidence>
<accession>F9P8Z2</accession>